<proteinExistence type="predicted"/>
<name>A0A926DJS8_9FIRM</name>
<dbReference type="PANTHER" id="PTHR43280">
    <property type="entry name" value="ARAC-FAMILY TRANSCRIPTIONAL REGULATOR"/>
    <property type="match status" value="1"/>
</dbReference>
<dbReference type="SMART" id="SM00342">
    <property type="entry name" value="HTH_ARAC"/>
    <property type="match status" value="1"/>
</dbReference>
<dbReference type="InterPro" id="IPR018060">
    <property type="entry name" value="HTH_AraC"/>
</dbReference>
<accession>A0A926DJS8</accession>
<evidence type="ECO:0000313" key="6">
    <source>
        <dbReference type="Proteomes" id="UP000611762"/>
    </source>
</evidence>
<dbReference type="GO" id="GO:0043565">
    <property type="term" value="F:sequence-specific DNA binding"/>
    <property type="evidence" value="ECO:0007669"/>
    <property type="project" value="InterPro"/>
</dbReference>
<dbReference type="GO" id="GO:0003700">
    <property type="term" value="F:DNA-binding transcription factor activity"/>
    <property type="evidence" value="ECO:0007669"/>
    <property type="project" value="InterPro"/>
</dbReference>
<dbReference type="EMBL" id="JACRSU010000001">
    <property type="protein sequence ID" value="MBC8540233.1"/>
    <property type="molecule type" value="Genomic_DNA"/>
</dbReference>
<reference evidence="5" key="1">
    <citation type="submission" date="2020-08" db="EMBL/GenBank/DDBJ databases">
        <title>Genome public.</title>
        <authorList>
            <person name="Liu C."/>
            <person name="Sun Q."/>
        </authorList>
    </citation>
    <scope>NUCLEOTIDE SEQUENCE</scope>
    <source>
        <strain evidence="5">H8</strain>
    </source>
</reference>
<comment type="caution">
    <text evidence="5">The sequence shown here is derived from an EMBL/GenBank/DDBJ whole genome shotgun (WGS) entry which is preliminary data.</text>
</comment>
<dbReference type="RefSeq" id="WP_177678760.1">
    <property type="nucleotide sequence ID" value="NZ_JACRSU010000001.1"/>
</dbReference>
<dbReference type="SUPFAM" id="SSF46689">
    <property type="entry name" value="Homeodomain-like"/>
    <property type="match status" value="1"/>
</dbReference>
<evidence type="ECO:0000256" key="2">
    <source>
        <dbReference type="ARBA" id="ARBA00023125"/>
    </source>
</evidence>
<dbReference type="PROSITE" id="PS01124">
    <property type="entry name" value="HTH_ARAC_FAMILY_2"/>
    <property type="match status" value="1"/>
</dbReference>
<keyword evidence="3" id="KW-0804">Transcription</keyword>
<feature type="domain" description="HTH araC/xylS-type" evidence="4">
    <location>
        <begin position="184"/>
        <end position="282"/>
    </location>
</feature>
<evidence type="ECO:0000256" key="3">
    <source>
        <dbReference type="ARBA" id="ARBA00023163"/>
    </source>
</evidence>
<dbReference type="InterPro" id="IPR018062">
    <property type="entry name" value="HTH_AraC-typ_CS"/>
</dbReference>
<dbReference type="InterPro" id="IPR020449">
    <property type="entry name" value="Tscrpt_reg_AraC-type_HTH"/>
</dbReference>
<dbReference type="Proteomes" id="UP000611762">
    <property type="component" value="Unassembled WGS sequence"/>
</dbReference>
<dbReference type="PROSITE" id="PS00041">
    <property type="entry name" value="HTH_ARAC_FAMILY_1"/>
    <property type="match status" value="1"/>
</dbReference>
<dbReference type="Gene3D" id="1.10.10.60">
    <property type="entry name" value="Homeodomain-like"/>
    <property type="match status" value="2"/>
</dbReference>
<dbReference type="InterPro" id="IPR018771">
    <property type="entry name" value="PocR_dom"/>
</dbReference>
<dbReference type="PANTHER" id="PTHR43280:SF2">
    <property type="entry name" value="HTH-TYPE TRANSCRIPTIONAL REGULATOR EXSA"/>
    <property type="match status" value="1"/>
</dbReference>
<dbReference type="InterPro" id="IPR009057">
    <property type="entry name" value="Homeodomain-like_sf"/>
</dbReference>
<organism evidence="5 6">
    <name type="scientific">Congzhengia minquanensis</name>
    <dbReference type="NCBI Taxonomy" id="2763657"/>
    <lineage>
        <taxon>Bacteria</taxon>
        <taxon>Bacillati</taxon>
        <taxon>Bacillota</taxon>
        <taxon>Clostridia</taxon>
        <taxon>Eubacteriales</taxon>
        <taxon>Oscillospiraceae</taxon>
        <taxon>Congzhengia</taxon>
    </lineage>
</organism>
<protein>
    <submittedName>
        <fullName evidence="5">Helix-turn-helix domain-containing protein</fullName>
    </submittedName>
</protein>
<gene>
    <name evidence="5" type="ORF">H8698_04510</name>
</gene>
<keyword evidence="1" id="KW-0805">Transcription regulation</keyword>
<evidence type="ECO:0000256" key="1">
    <source>
        <dbReference type="ARBA" id="ARBA00023015"/>
    </source>
</evidence>
<dbReference type="AlphaFoldDB" id="A0A926DJS8"/>
<dbReference type="PRINTS" id="PR00032">
    <property type="entry name" value="HTHARAC"/>
</dbReference>
<dbReference type="Pfam" id="PF10114">
    <property type="entry name" value="PocR"/>
    <property type="match status" value="1"/>
</dbReference>
<evidence type="ECO:0000259" key="4">
    <source>
        <dbReference type="PROSITE" id="PS01124"/>
    </source>
</evidence>
<dbReference type="Pfam" id="PF12833">
    <property type="entry name" value="HTH_18"/>
    <property type="match status" value="1"/>
</dbReference>
<sequence length="287" mass="32699">MILELETAVENYIRLLRAKGYYVTFCFRRDTGFCALPAKYNIHYHPYCLALKTSPEAWDQCIHSQKKVYERLKNGAFFGMCHAGVEEFVFPIPGGAQQDKIIGFVSVSGFKTRETEAKKRVRRVAEEYLISKETLFGLYQKLSPQPPEFASLRAEIEPLCFLLSYLSALTESDAADNSERSLYSRLLTYVNRHFADGITLRDISKNCFCSLSAVSHVFVKHQGVPVMKYIQEKRLTEAKTLLLDSDFSVKTISEMTGFSDSNYFISCFKKAYGLPPAAFRKKSKKSV</sequence>
<keyword evidence="6" id="KW-1185">Reference proteome</keyword>
<keyword evidence="2" id="KW-0238">DNA-binding</keyword>
<evidence type="ECO:0000313" key="5">
    <source>
        <dbReference type="EMBL" id="MBC8540233.1"/>
    </source>
</evidence>